<dbReference type="InterPro" id="IPR050259">
    <property type="entry name" value="SDR"/>
</dbReference>
<evidence type="ECO:0000256" key="1">
    <source>
        <dbReference type="ARBA" id="ARBA00006484"/>
    </source>
</evidence>
<accession>A0ABV9Q990</accession>
<dbReference type="PANTHER" id="PTHR42879">
    <property type="entry name" value="3-OXOACYL-(ACYL-CARRIER-PROTEIN) REDUCTASE"/>
    <property type="match status" value="1"/>
</dbReference>
<dbReference type="CDD" id="cd05344">
    <property type="entry name" value="BKR_like_SDR_like"/>
    <property type="match status" value="1"/>
</dbReference>
<dbReference type="InterPro" id="IPR036291">
    <property type="entry name" value="NAD(P)-bd_dom_sf"/>
</dbReference>
<sequence>MRLQGKVAVITAASKGLGKGIALRFAQEGAKLVIASRDEQSIQAAAEEIRNITGAEVTALAVDVSRKADIEKLIGTVRTTYGTVDILVNNAGGPPAGTFLDFDDEAWQNAFELNLMSVVRVTRGILPMMMHKNSGRIINITSAGVKQPIPNLILSNSIRAAVNGLTKTLSQELAPHGILVNNLAPGRIDTDRVRELDQIAADNTGLAAEAVKENWTKQIPVGRYGTVEEFANVALFLASDESSYVTGQIYVVDGGLVKGY</sequence>
<dbReference type="Gene3D" id="3.40.50.720">
    <property type="entry name" value="NAD(P)-binding Rossmann-like Domain"/>
    <property type="match status" value="1"/>
</dbReference>
<dbReference type="PANTHER" id="PTHR42879:SF6">
    <property type="entry name" value="NADPH-DEPENDENT REDUCTASE BACG"/>
    <property type="match status" value="1"/>
</dbReference>
<dbReference type="Pfam" id="PF13561">
    <property type="entry name" value="adh_short_C2"/>
    <property type="match status" value="1"/>
</dbReference>
<dbReference type="Proteomes" id="UP001596002">
    <property type="component" value="Unassembled WGS sequence"/>
</dbReference>
<organism evidence="2 3">
    <name type="scientific">Effusibacillus consociatus</name>
    <dbReference type="NCBI Taxonomy" id="1117041"/>
    <lineage>
        <taxon>Bacteria</taxon>
        <taxon>Bacillati</taxon>
        <taxon>Bacillota</taxon>
        <taxon>Bacilli</taxon>
        <taxon>Bacillales</taxon>
        <taxon>Alicyclobacillaceae</taxon>
        <taxon>Effusibacillus</taxon>
    </lineage>
</organism>
<dbReference type="EMBL" id="JBHSHC010000119">
    <property type="protein sequence ID" value="MFC4769182.1"/>
    <property type="molecule type" value="Genomic_DNA"/>
</dbReference>
<protein>
    <submittedName>
        <fullName evidence="2">SDR family oxidoreductase</fullName>
    </submittedName>
</protein>
<proteinExistence type="inferred from homology"/>
<dbReference type="RefSeq" id="WP_380027407.1">
    <property type="nucleotide sequence ID" value="NZ_JBHSHC010000119.1"/>
</dbReference>
<gene>
    <name evidence="2" type="ORF">ACFO8Q_17775</name>
</gene>
<comment type="caution">
    <text evidence="2">The sequence shown here is derived from an EMBL/GenBank/DDBJ whole genome shotgun (WGS) entry which is preliminary data.</text>
</comment>
<keyword evidence="3" id="KW-1185">Reference proteome</keyword>
<name>A0ABV9Q990_9BACL</name>
<dbReference type="InterPro" id="IPR002347">
    <property type="entry name" value="SDR_fam"/>
</dbReference>
<comment type="similarity">
    <text evidence="1">Belongs to the short-chain dehydrogenases/reductases (SDR) family.</text>
</comment>
<dbReference type="PRINTS" id="PR00080">
    <property type="entry name" value="SDRFAMILY"/>
</dbReference>
<evidence type="ECO:0000313" key="3">
    <source>
        <dbReference type="Proteomes" id="UP001596002"/>
    </source>
</evidence>
<reference evidence="3" key="1">
    <citation type="journal article" date="2019" name="Int. J. Syst. Evol. Microbiol.">
        <title>The Global Catalogue of Microorganisms (GCM) 10K type strain sequencing project: providing services to taxonomists for standard genome sequencing and annotation.</title>
        <authorList>
            <consortium name="The Broad Institute Genomics Platform"/>
            <consortium name="The Broad Institute Genome Sequencing Center for Infectious Disease"/>
            <person name="Wu L."/>
            <person name="Ma J."/>
        </authorList>
    </citation>
    <scope>NUCLEOTIDE SEQUENCE [LARGE SCALE GENOMIC DNA]</scope>
    <source>
        <strain evidence="3">WYCCWR 12678</strain>
    </source>
</reference>
<dbReference type="SUPFAM" id="SSF51735">
    <property type="entry name" value="NAD(P)-binding Rossmann-fold domains"/>
    <property type="match status" value="1"/>
</dbReference>
<dbReference type="PRINTS" id="PR00081">
    <property type="entry name" value="GDHRDH"/>
</dbReference>
<evidence type="ECO:0000313" key="2">
    <source>
        <dbReference type="EMBL" id="MFC4769182.1"/>
    </source>
</evidence>